<dbReference type="PANTHER" id="PTHR37079:SF4">
    <property type="entry name" value="SERINE_THREONINE-PROTEIN KINASE ATM"/>
    <property type="match status" value="1"/>
</dbReference>
<comment type="caution">
    <text evidence="1">The sequence shown here is derived from an EMBL/GenBank/DDBJ whole genome shotgun (WGS) entry which is preliminary data.</text>
</comment>
<dbReference type="PANTHER" id="PTHR37079">
    <property type="entry name" value="SERINE/THREONINE-PROTEIN KINASE ATM"/>
    <property type="match status" value="1"/>
</dbReference>
<evidence type="ECO:0000313" key="2">
    <source>
        <dbReference type="Proteomes" id="UP001157418"/>
    </source>
</evidence>
<name>A0AAU9PNP9_9ASTR</name>
<dbReference type="AlphaFoldDB" id="A0AAU9PNP9"/>
<protein>
    <submittedName>
        <fullName evidence="1">Uncharacterized protein</fullName>
    </submittedName>
</protein>
<dbReference type="InterPro" id="IPR038980">
    <property type="entry name" value="ATM_plant"/>
</dbReference>
<proteinExistence type="predicted"/>
<reference evidence="1 2" key="1">
    <citation type="submission" date="2022-01" db="EMBL/GenBank/DDBJ databases">
        <authorList>
            <person name="Xiong W."/>
            <person name="Schranz E."/>
        </authorList>
    </citation>
    <scope>NUCLEOTIDE SEQUENCE [LARGE SCALE GENOMIC DNA]</scope>
</reference>
<sequence length="238" mass="27437">MATKKINNEDQLVEEAKLLWAQGQHEMVINLAKYISENRKMNEAAADVYRLVGKWLAETRSSNSRAILEKYLKNVVNLADKHQSTDKKSVARQGQTHFQLAHYADAVFRSYEERLTSNEWQAAMRLRKHKQDRDNFLSIALEGYKRCLVIGDKYDVRVVFRLVSLWFGLSTRQIVVDGMLSTIKEVQSCKFIPLVYHIASRLGSSKDSQGPNTFQVRTLEFTGVHRISLDKASLHMEF</sequence>
<evidence type="ECO:0000313" key="1">
    <source>
        <dbReference type="EMBL" id="CAH1451498.1"/>
    </source>
</evidence>
<dbReference type="Proteomes" id="UP001157418">
    <property type="component" value="Unassembled WGS sequence"/>
</dbReference>
<keyword evidence="2" id="KW-1185">Reference proteome</keyword>
<dbReference type="EMBL" id="CAKMRJ010005745">
    <property type="protein sequence ID" value="CAH1451498.1"/>
    <property type="molecule type" value="Genomic_DNA"/>
</dbReference>
<gene>
    <name evidence="1" type="ORF">LVIROSA_LOCUS36856</name>
</gene>
<dbReference type="GO" id="GO:0004674">
    <property type="term" value="F:protein serine/threonine kinase activity"/>
    <property type="evidence" value="ECO:0007669"/>
    <property type="project" value="InterPro"/>
</dbReference>
<organism evidence="1 2">
    <name type="scientific">Lactuca virosa</name>
    <dbReference type="NCBI Taxonomy" id="75947"/>
    <lineage>
        <taxon>Eukaryota</taxon>
        <taxon>Viridiplantae</taxon>
        <taxon>Streptophyta</taxon>
        <taxon>Embryophyta</taxon>
        <taxon>Tracheophyta</taxon>
        <taxon>Spermatophyta</taxon>
        <taxon>Magnoliopsida</taxon>
        <taxon>eudicotyledons</taxon>
        <taxon>Gunneridae</taxon>
        <taxon>Pentapetalae</taxon>
        <taxon>asterids</taxon>
        <taxon>campanulids</taxon>
        <taxon>Asterales</taxon>
        <taxon>Asteraceae</taxon>
        <taxon>Cichorioideae</taxon>
        <taxon>Cichorieae</taxon>
        <taxon>Lactucinae</taxon>
        <taxon>Lactuca</taxon>
    </lineage>
</organism>
<dbReference type="GO" id="GO:0006974">
    <property type="term" value="P:DNA damage response"/>
    <property type="evidence" value="ECO:0007669"/>
    <property type="project" value="InterPro"/>
</dbReference>
<accession>A0AAU9PNP9</accession>